<proteinExistence type="predicted"/>
<name>A0A6M3LPQ3_9ZZZZ</name>
<protein>
    <submittedName>
        <fullName evidence="1">Uncharacterized protein</fullName>
    </submittedName>
</protein>
<dbReference type="EMBL" id="MT143266">
    <property type="protein sequence ID" value="QJA94858.1"/>
    <property type="molecule type" value="Genomic_DNA"/>
</dbReference>
<accession>A0A6M3LPQ3</accession>
<gene>
    <name evidence="1" type="ORF">MM415B03717_0010</name>
</gene>
<sequence length="151" mass="16445">MKKLIFIFFLAGMVYAQNTDKAVATATTEKELIRKVVENTLEGVRVLLIDESGATASDTSAWTYEDTTLTLTTAATQLSVLLTRTKLIGDIVIQNAPASTVNIVGGWTSEASLVVFPSGSLHYDFLGNPKRFYLKSESGTPSVNISYKYKP</sequence>
<reference evidence="1" key="1">
    <citation type="submission" date="2020-03" db="EMBL/GenBank/DDBJ databases">
        <title>The deep terrestrial virosphere.</title>
        <authorList>
            <person name="Holmfeldt K."/>
            <person name="Nilsson E."/>
            <person name="Simone D."/>
            <person name="Lopez-Fernandez M."/>
            <person name="Wu X."/>
            <person name="de Brujin I."/>
            <person name="Lundin D."/>
            <person name="Andersson A."/>
            <person name="Bertilsson S."/>
            <person name="Dopson M."/>
        </authorList>
    </citation>
    <scope>NUCLEOTIDE SEQUENCE</scope>
    <source>
        <strain evidence="1">MM415B03717</strain>
    </source>
</reference>
<organism evidence="1">
    <name type="scientific">viral metagenome</name>
    <dbReference type="NCBI Taxonomy" id="1070528"/>
    <lineage>
        <taxon>unclassified sequences</taxon>
        <taxon>metagenomes</taxon>
        <taxon>organismal metagenomes</taxon>
    </lineage>
</organism>
<dbReference type="AlphaFoldDB" id="A0A6M3LPQ3"/>
<evidence type="ECO:0000313" key="1">
    <source>
        <dbReference type="EMBL" id="QJA94858.1"/>
    </source>
</evidence>